<name>E4SAK8_CALA7</name>
<accession>E4SAK8</accession>
<proteinExistence type="predicted"/>
<dbReference type="Proteomes" id="UP000009256">
    <property type="component" value="Chromosome"/>
</dbReference>
<dbReference type="HOGENOM" id="CLU_192037_0_0_9"/>
<dbReference type="KEGG" id="cki:Calkr_0682"/>
<dbReference type="STRING" id="632335.Calkr_0682"/>
<organism evidence="1 2">
    <name type="scientific">Caldicellulosiruptor acetigenus (strain ATCC 700853 / DSM 12137 / I77R1B)</name>
    <name type="common">Caldicellulosiruptor kristjanssonii</name>
    <dbReference type="NCBI Taxonomy" id="632335"/>
    <lineage>
        <taxon>Bacteria</taxon>
        <taxon>Bacillati</taxon>
        <taxon>Bacillota</taxon>
        <taxon>Bacillota incertae sedis</taxon>
        <taxon>Caldicellulosiruptorales</taxon>
        <taxon>Caldicellulosiruptoraceae</taxon>
        <taxon>Caldicellulosiruptor</taxon>
    </lineage>
</organism>
<reference evidence="1 2" key="2">
    <citation type="journal article" date="2011" name="J. Bacteriol.">
        <title>Complete genome sequences for the anaerobic, extremely thermophilic plant biomass-degrading bacteria Caldicellulosiruptor hydrothermalis, Caldicellulosiruptor kristjanssonii, Caldicellulosiruptor kronotskyensis, Caldicellulosiruptor owensenis, and Caldicellulosiruptor lactoaceticus.</title>
        <authorList>
            <person name="Blumer-Schuette S.E."/>
            <person name="Ozdemir I."/>
            <person name="Mistry D."/>
            <person name="Lucas S."/>
            <person name="Lapidus A."/>
            <person name="Cheng J.F."/>
            <person name="Goodwin L.A."/>
            <person name="Pitluck S."/>
            <person name="Land M.L."/>
            <person name="Hauser L.J."/>
            <person name="Woyke T."/>
            <person name="Mikhailova N."/>
            <person name="Pati A."/>
            <person name="Kyrpides N.C."/>
            <person name="Ivanova N."/>
            <person name="Detter J.C."/>
            <person name="Walston-Davenport K."/>
            <person name="Han S."/>
            <person name="Adams M.W."/>
            <person name="Kelly R.M."/>
        </authorList>
    </citation>
    <scope>NUCLEOTIDE SEQUENCE [LARGE SCALE GENOMIC DNA]</scope>
    <source>
        <strain evidence="2">ATCC 700853 / DSM 12137 / I77R1B</strain>
    </source>
</reference>
<evidence type="ECO:0000313" key="2">
    <source>
        <dbReference type="Proteomes" id="UP000009256"/>
    </source>
</evidence>
<evidence type="ECO:0008006" key="3">
    <source>
        <dbReference type="Google" id="ProtNLM"/>
    </source>
</evidence>
<dbReference type="AlphaFoldDB" id="E4SAK8"/>
<sequence length="85" mass="9939">MIMINKTTTVRVDIETYEGLKKLSQQLNQPMQKIIQEALAEYKRKVILSATAEAFAALKENSELWQEEIEERQLWENTLQDGIEK</sequence>
<keyword evidence="2" id="KW-1185">Reference proteome</keyword>
<evidence type="ECO:0000313" key="1">
    <source>
        <dbReference type="EMBL" id="ADQ40217.1"/>
    </source>
</evidence>
<protein>
    <recommendedName>
        <fullName evidence="3">Ribbon-helix-helix protein CopG domain-containing protein</fullName>
    </recommendedName>
</protein>
<dbReference type="OrthoDB" id="1716712at2"/>
<dbReference type="eggNOG" id="ENOG5033AWJ">
    <property type="taxonomic scope" value="Bacteria"/>
</dbReference>
<dbReference type="EMBL" id="CP002326">
    <property type="protein sequence ID" value="ADQ40217.1"/>
    <property type="molecule type" value="Genomic_DNA"/>
</dbReference>
<reference key="1">
    <citation type="submission" date="2010-11" db="EMBL/GenBank/DDBJ databases">
        <title>Complete sequence of chromosome of Caldicellulosiruptor kristjanssonii 177R1B.</title>
        <authorList>
            <consortium name="US DOE Joint Genome Institute"/>
            <person name="Lucas S."/>
            <person name="Copeland A."/>
            <person name="Lapidus A."/>
            <person name="Cheng J.-F."/>
            <person name="Bruce D."/>
            <person name="Goodwin L."/>
            <person name="Pitluck S."/>
            <person name="Davenport K."/>
            <person name="Detter J.C."/>
            <person name="Han C."/>
            <person name="Tapia R."/>
            <person name="Land M."/>
            <person name="Hauser L."/>
            <person name="Jeffries C."/>
            <person name="Kyrpides N."/>
            <person name="Ivanova N."/>
            <person name="Mikhailova N."/>
            <person name="Blumer-Schuette S.E."/>
            <person name="Kelly R.M."/>
            <person name="Woyke T."/>
        </authorList>
    </citation>
    <scope>NUCLEOTIDE SEQUENCE</scope>
    <source>
        <strain>177R1B</strain>
    </source>
</reference>
<gene>
    <name evidence="1" type="ordered locus">Calkr_0682</name>
</gene>